<evidence type="ECO:0000256" key="3">
    <source>
        <dbReference type="ARBA" id="ARBA00022525"/>
    </source>
</evidence>
<keyword evidence="6" id="KW-0456">Lyase</keyword>
<dbReference type="Pfam" id="PF24517">
    <property type="entry name" value="CBM96"/>
    <property type="match status" value="1"/>
</dbReference>
<dbReference type="InterPro" id="IPR054470">
    <property type="entry name" value="FIMAH_dom"/>
</dbReference>
<dbReference type="EMBL" id="JBHTJZ010000021">
    <property type="protein sequence ID" value="MFD0960516.1"/>
    <property type="molecule type" value="Genomic_DNA"/>
</dbReference>
<evidence type="ECO:0000259" key="10">
    <source>
        <dbReference type="Pfam" id="PF22888"/>
    </source>
</evidence>
<feature type="signal peptide" evidence="7">
    <location>
        <begin position="1"/>
        <end position="29"/>
    </location>
</feature>
<dbReference type="SUPFAM" id="SSF49373">
    <property type="entry name" value="Invasin/intimin cell-adhesion fragments"/>
    <property type="match status" value="1"/>
</dbReference>
<feature type="domain" description="Carbohydrate-binding module family 96" evidence="11">
    <location>
        <begin position="1567"/>
        <end position="1723"/>
    </location>
</feature>
<sequence length="1727" mass="194801">MKKMKRHFTLFTVFVMVITSLSFGTSVVAQEAEKGFADVVQTDRWAVLSGTAQTPLIDGVLDDEMWSNAVQLSDFVQVYSAEAAAYTTEVRLAYDANNFYIGVNALPPEGEDEAQELFEQMELILSPNATAESFYQISIPISNRATETEAGLKYEVFWDKQHREPRRASILPGDYSLATIQADGSWSAELAIPFSTLGVQQIEPGEEWRFNAIRFREGASPVSTWAPVRTTSFRDSDSDANRETMRAYNLNFYASYEGRMGSLFFAQPSIEDIWGVSSSDMISPWYPEDIGLGYKSFREKELVFTLEQLTVTADQLALSWRDPQGQMSQVDHVQVDTIGDRVHVTFEHPVPREEGTYQLFMLLSSDQEPRYAVVSFDQRGMISAGNERYSNELVIEKTQIEYEPASQQVQDLLAIIPDRMGFRFSGIPHDGEERTDGVYKWSPSNPFQLVTVKDQVVYPNDEYPEDKIMTVTNKRGEEVEYPYYEDEQGRRYFVSGHLWFQQREYALIATRNLAKNDPLGAARVLYRWAELYPGYVPVNDFIWRNYPIDVENAPPNPFWGGILTRWHFNELYNLGHLVEAFHEVRKTNAFELLSNEVGEDVEEKLIEDVFRPEIEFVQSYPIVNSNMDKQLWKGYITLARVLNEPDFIHKIAALMETFFTNQFLSDGFWKEITQDYHKQSINGLVEGIEMINGWSDPEGYVSPRSGTRFDNLDMGELFPALGKSQVLSRMLTYPDGKFMPIQDTWAFSKESNPLLNTGSFLLPASGISKLTRGQGDAQAQLYMNFVPKYGHNHWDPLNLGLYAEGQELLPDIGYSYTRYRRLFNTTFAHNTVLVDSKDMNTSGEAIHGGNISVFAPINEEVQVVRANQESAYLQTSQYEREPWFIGFEGAANNEGYILDIFRVAGGDRHEYTLNGDANRDAAFETDIPLTEYGPYFYPEGTNVIEPATEYDTGSADGQYYGYMYLENVKKGDVDNGQYELTLHTEEDGQEKAKLKITGFVEDGQNELFVGESPSIRATRLNGRSEDLNHRLKEFYMPKYVLRRDGNDLRSTFVTLLEPYSGEEANIDNIELIDRGELREGDVAVAVTYGNTTDYILSSNHPNELLEAGDLKMRGKMGFVRVVDGEVRDMHLVGGDLLQSGADTLEGEGTLEGNVSGTMRRADGDAYNGFVTNSQVSETMAGKYIVVTHPDQSTRGYRIDEIIQDGAHSIISIADHDPGFIFHGDGSSEMMFYPAKKWTGTHTFYIDDITGSNKEVLQSVDIDAEETNLIVGDRLVYTLQGTLSSGEIVDLSSAFKQLRSSNPEVISVNERGEVFAVSAGTAVIEVDVFLNGVKKTAELQVSVREIPWIDYNFNDLNMTDQSTTTRFFAASNTVQFEASEEGHSITFEFEVPRTAEFELGLKSFKAASYGIYTIKINGEPLMDYDFYSPVSGANTTFESLGTILLEQGMNQISFENIGKHEESTNYKMGIIQLRLSDSEDPEIVKLEELQEQLEAYIASGDVGGPLVNQLTNRMAQVQHHYSAGRIAQAYKHLEDFLKHMNNPPMQQNIEADAKQTLEQMVRELLAQYVTVEPTDDASVRGGIHADNNYGSANQIRIYEGPNANTRRKGYVQFQLPALEDVDRATLRLYGGTNGDHATLNIHVLSDHAWSESGITWNTAPMSGTLVGTLQFTGTEQFWDLDVSPYVQSGMSDGVFSFMLDTEDEGVFIDLHSKENINGPQLILRHYDY</sequence>
<reference evidence="13" key="1">
    <citation type="journal article" date="2019" name="Int. J. Syst. Evol. Microbiol.">
        <title>The Global Catalogue of Microorganisms (GCM) 10K type strain sequencing project: providing services to taxonomists for standard genome sequencing and annotation.</title>
        <authorList>
            <consortium name="The Broad Institute Genomics Platform"/>
            <consortium name="The Broad Institute Genome Sequencing Center for Infectious Disease"/>
            <person name="Wu L."/>
            <person name="Ma J."/>
        </authorList>
    </citation>
    <scope>NUCLEOTIDE SEQUENCE [LARGE SCALE GENOMIC DNA]</scope>
    <source>
        <strain evidence="13">CCUG 59129</strain>
    </source>
</reference>
<name>A0ABW3HSP7_9BACL</name>
<dbReference type="Pfam" id="PF06452">
    <property type="entry name" value="CBM9_1"/>
    <property type="match status" value="1"/>
</dbReference>
<dbReference type="PANTHER" id="PTHR39210:SF1">
    <property type="entry name" value="HEPARIN-SULFATE LYASE"/>
    <property type="match status" value="1"/>
</dbReference>
<organism evidence="12 13">
    <name type="scientific">Paenibacillus chungangensis</name>
    <dbReference type="NCBI Taxonomy" id="696535"/>
    <lineage>
        <taxon>Bacteria</taxon>
        <taxon>Bacillati</taxon>
        <taxon>Bacillota</taxon>
        <taxon>Bacilli</taxon>
        <taxon>Bacillales</taxon>
        <taxon>Paenibacillaceae</taxon>
        <taxon>Paenibacillus</taxon>
    </lineage>
</organism>
<dbReference type="Gene3D" id="2.70.98.70">
    <property type="match status" value="1"/>
</dbReference>
<comment type="caution">
    <text evidence="12">The sequence shown here is derived from an EMBL/GenBank/DDBJ whole genome shotgun (WGS) entry which is preliminary data.</text>
</comment>
<dbReference type="Pfam" id="PF07940">
    <property type="entry name" value="Hepar_II_III_C"/>
    <property type="match status" value="1"/>
</dbReference>
<keyword evidence="3" id="KW-0964">Secreted</keyword>
<feature type="domain" description="Carbohydrate-binding" evidence="8">
    <location>
        <begin position="57"/>
        <end position="200"/>
    </location>
</feature>
<evidence type="ECO:0000259" key="8">
    <source>
        <dbReference type="Pfam" id="PF06452"/>
    </source>
</evidence>
<dbReference type="Gene3D" id="1.50.10.100">
    <property type="entry name" value="Chondroitin AC/alginate lyase"/>
    <property type="match status" value="1"/>
</dbReference>
<proteinExistence type="predicted"/>
<accession>A0ABW3HSP7</accession>
<dbReference type="RefSeq" id="WP_377565032.1">
    <property type="nucleotide sequence ID" value="NZ_JBHTJZ010000021.1"/>
</dbReference>
<dbReference type="Gene3D" id="2.60.120.260">
    <property type="entry name" value="Galactose-binding domain-like"/>
    <property type="match status" value="1"/>
</dbReference>
<dbReference type="InterPro" id="IPR012480">
    <property type="entry name" value="Hepar_II_III_C"/>
</dbReference>
<evidence type="ECO:0000313" key="12">
    <source>
        <dbReference type="EMBL" id="MFD0960516.1"/>
    </source>
</evidence>
<dbReference type="Gene3D" id="2.60.40.1080">
    <property type="match status" value="1"/>
</dbReference>
<evidence type="ECO:0000256" key="2">
    <source>
        <dbReference type="ARBA" id="ARBA00004613"/>
    </source>
</evidence>
<feature type="domain" description="Heparinase II/III-like C-terminal" evidence="9">
    <location>
        <begin position="757"/>
        <end position="843"/>
    </location>
</feature>
<evidence type="ECO:0000256" key="5">
    <source>
        <dbReference type="ARBA" id="ARBA00022764"/>
    </source>
</evidence>
<evidence type="ECO:0000256" key="4">
    <source>
        <dbReference type="ARBA" id="ARBA00022729"/>
    </source>
</evidence>
<evidence type="ECO:0000259" key="9">
    <source>
        <dbReference type="Pfam" id="PF07940"/>
    </source>
</evidence>
<gene>
    <name evidence="12" type="ORF">ACFQ2I_14075</name>
</gene>
<dbReference type="Gene3D" id="2.60.40.1190">
    <property type="match status" value="1"/>
</dbReference>
<dbReference type="InterPro" id="IPR055372">
    <property type="entry name" value="CBM96"/>
</dbReference>
<evidence type="ECO:0000259" key="11">
    <source>
        <dbReference type="Pfam" id="PF24517"/>
    </source>
</evidence>
<keyword evidence="4 7" id="KW-0732">Signal</keyword>
<evidence type="ECO:0000256" key="7">
    <source>
        <dbReference type="SAM" id="SignalP"/>
    </source>
</evidence>
<keyword evidence="5" id="KW-0574">Periplasm</keyword>
<dbReference type="NCBIfam" id="NF033679">
    <property type="entry name" value="DNRLRE_dom"/>
    <property type="match status" value="1"/>
</dbReference>
<evidence type="ECO:0000256" key="6">
    <source>
        <dbReference type="ARBA" id="ARBA00023239"/>
    </source>
</evidence>
<protein>
    <submittedName>
        <fullName evidence="12">FIMAH domain-containing protein</fullName>
    </submittedName>
</protein>
<feature type="domain" description="FIMAH" evidence="10">
    <location>
        <begin position="1485"/>
        <end position="1565"/>
    </location>
</feature>
<dbReference type="InterPro" id="IPR008964">
    <property type="entry name" value="Invasin/intimin_cell_adhesion"/>
</dbReference>
<keyword evidence="13" id="KW-1185">Reference proteome</keyword>
<dbReference type="InterPro" id="IPR008929">
    <property type="entry name" value="Chondroitin_lyas"/>
</dbReference>
<evidence type="ECO:0000313" key="13">
    <source>
        <dbReference type="Proteomes" id="UP001596989"/>
    </source>
</evidence>
<dbReference type="InterPro" id="IPR010502">
    <property type="entry name" value="Carb-bd_dom_fam9"/>
</dbReference>
<evidence type="ECO:0000256" key="1">
    <source>
        <dbReference type="ARBA" id="ARBA00004418"/>
    </source>
</evidence>
<feature type="chain" id="PRO_5046007801" evidence="7">
    <location>
        <begin position="30"/>
        <end position="1727"/>
    </location>
</feature>
<dbReference type="Pfam" id="PF22888">
    <property type="entry name" value="FIMAH"/>
    <property type="match status" value="1"/>
</dbReference>
<dbReference type="Proteomes" id="UP001596989">
    <property type="component" value="Unassembled WGS sequence"/>
</dbReference>
<dbReference type="SUPFAM" id="SSF49344">
    <property type="entry name" value="CBD9-like"/>
    <property type="match status" value="1"/>
</dbReference>
<comment type="subcellular location">
    <subcellularLocation>
        <location evidence="1">Periplasm</location>
    </subcellularLocation>
    <subcellularLocation>
        <location evidence="2">Secreted</location>
    </subcellularLocation>
</comment>
<dbReference type="PANTHER" id="PTHR39210">
    <property type="entry name" value="HEPARIN-SULFATE LYASE"/>
    <property type="match status" value="1"/>
</dbReference>